<name>A0A3B6ISF8_WHEAT</name>
<dbReference type="PANTHER" id="PTHR33115">
    <property type="entry name" value="ARM REPEAT SUPERFAMILY PROTEIN"/>
    <property type="match status" value="1"/>
</dbReference>
<feature type="region of interest" description="Disordered" evidence="1">
    <location>
        <begin position="631"/>
        <end position="657"/>
    </location>
</feature>
<evidence type="ECO:0000256" key="1">
    <source>
        <dbReference type="SAM" id="MobiDB-lite"/>
    </source>
</evidence>
<feature type="transmembrane region" description="Helical" evidence="2">
    <location>
        <begin position="56"/>
        <end position="75"/>
    </location>
</feature>
<evidence type="ECO:0000313" key="3">
    <source>
        <dbReference type="EnsemblPlants" id="TraesCS4B02G257600.1"/>
    </source>
</evidence>
<dbReference type="EnsemblPlants" id="TraesCS4B02G257600.1">
    <property type="protein sequence ID" value="TraesCS4B02G257600.1"/>
    <property type="gene ID" value="TraesCS4B02G257600"/>
</dbReference>
<sequence>MAEDAMLVSTTSALAKELARVLTAKVHRATDTVKRITGSGRSNPEKRPEDKSLNSYALLQAYVLMAVTGLGYLALTWSTVVLLGGFVTSLGNKDFWCLTCISLVQAARIFNDSGDNLFPIFLTLMQKLARKVLANRVTVLWVQVVFVITQILSMPVLVVVIIAGIVYAFGPVACIVLSVWRLWQHDYGNTEGDDNKANLVPALIIFYCLVICQVVLYYIWWLIDRSAMWVVVSFCKECNLPKEWGSISVVDYLYDTRVKCWRDPTSIDGRKLINYAVDLVDSESQKDYLSGARMLDTFIKLEADVRSLLLPSRPKIQKLIDTLGWRSSNRELREVVARIVAYLAGDIHLSQFPGAIRCISSLLDTTLPYWNNQQGDNHHSPPRESKQDTGAARERLISFVKGIDKYIENDFRNQVDSNGDGWNELILQGLTILERLAFDPHNCSDICNTPDLLPKIMAPLYSSTLIQDINGSSVGRELQMRAIEILTEPAFDSSANLCTGIKENLIKKQLQIFLTDDEGGEEKLRVTAGKSLALLSRIKTISMFIVMEQNNILDRLNEILDAKNNITYRIVASEILENLCTHCTLDKDYLKEALLPKVLTEVLVSKRDELPCLARVTEAVKAIVATKKHEENQAVSGPSDDEENQLPSKHSGKIKSSNQTNKEFQEALLSLTLVVCVSANDFNDVAREISLQESEFVRNLKAIVEQSCKARADCLRIVKLCGQIAILMLQRSHVTADLEECVKSLCKASKIMSNLESCMLFAGTDCGVKKTARPLLSDIAKKASQLVGN</sequence>
<evidence type="ECO:0000256" key="2">
    <source>
        <dbReference type="SAM" id="Phobius"/>
    </source>
</evidence>
<feature type="transmembrane region" description="Helical" evidence="2">
    <location>
        <begin position="132"/>
        <end position="152"/>
    </location>
</feature>
<dbReference type="Proteomes" id="UP000019116">
    <property type="component" value="Chromosome 4B"/>
</dbReference>
<dbReference type="Gramene" id="TraesSTA4B03G02352820.1">
    <property type="protein sequence ID" value="TraesSTA4B03G02352820.1"/>
    <property type="gene ID" value="TraesSTA4B03G02352820"/>
</dbReference>
<accession>A0A3B6ISF8</accession>
<dbReference type="Gramene" id="TraesCAD_scaffold_030512_01G000100.1">
    <property type="protein sequence ID" value="TraesCAD_scaffold_030512_01G000100.1"/>
    <property type="gene ID" value="TraesCAD_scaffold_030512_01G000100"/>
</dbReference>
<feature type="transmembrane region" description="Helical" evidence="2">
    <location>
        <begin position="158"/>
        <end position="180"/>
    </location>
</feature>
<keyword evidence="2" id="KW-0812">Transmembrane</keyword>
<reference evidence="3" key="2">
    <citation type="submission" date="2018-10" db="UniProtKB">
        <authorList>
            <consortium name="EnsemblPlants"/>
        </authorList>
    </citation>
    <scope>IDENTIFICATION</scope>
</reference>
<dbReference type="InterPro" id="IPR011989">
    <property type="entry name" value="ARM-like"/>
</dbReference>
<protein>
    <submittedName>
        <fullName evidence="3">Uncharacterized protein</fullName>
    </submittedName>
</protein>
<organism evidence="3">
    <name type="scientific">Triticum aestivum</name>
    <name type="common">Wheat</name>
    <dbReference type="NCBI Taxonomy" id="4565"/>
    <lineage>
        <taxon>Eukaryota</taxon>
        <taxon>Viridiplantae</taxon>
        <taxon>Streptophyta</taxon>
        <taxon>Embryophyta</taxon>
        <taxon>Tracheophyta</taxon>
        <taxon>Spermatophyta</taxon>
        <taxon>Magnoliopsida</taxon>
        <taxon>Liliopsida</taxon>
        <taxon>Poales</taxon>
        <taxon>Poaceae</taxon>
        <taxon>BOP clade</taxon>
        <taxon>Pooideae</taxon>
        <taxon>Triticodae</taxon>
        <taxon>Triticeae</taxon>
        <taxon>Triticinae</taxon>
        <taxon>Triticum</taxon>
    </lineage>
</organism>
<dbReference type="OrthoDB" id="689499at2759"/>
<dbReference type="SUPFAM" id="SSF48371">
    <property type="entry name" value="ARM repeat"/>
    <property type="match status" value="1"/>
</dbReference>
<dbReference type="InterPro" id="IPR016024">
    <property type="entry name" value="ARM-type_fold"/>
</dbReference>
<proteinExistence type="predicted"/>
<dbReference type="AlphaFoldDB" id="A0A3B6ISF8"/>
<dbReference type="Gramene" id="TraesCLE_scaffold_029189_01G000300.1">
    <property type="protein sequence ID" value="TraesCLE_scaffold_029189_01G000300.1"/>
    <property type="gene ID" value="TraesCLE_scaffold_029189_01G000300"/>
</dbReference>
<dbReference type="STRING" id="4565.A0A3B6ISF8"/>
<dbReference type="OMA" id="SHCCLAF"/>
<dbReference type="Gene3D" id="1.25.10.10">
    <property type="entry name" value="Leucine-rich Repeat Variant"/>
    <property type="match status" value="1"/>
</dbReference>
<dbReference type="Gramene" id="TraesCS4B02G257600.1">
    <property type="protein sequence ID" value="TraesCS4B02G257600.1"/>
    <property type="gene ID" value="TraesCS4B02G257600"/>
</dbReference>
<dbReference type="PANTHER" id="PTHR33115:SF25">
    <property type="entry name" value="CONDENSIN COMPLEX SUBUNIT 1 C-TERMINAL DOMAIN-CONTAINING PROTEIN"/>
    <property type="match status" value="1"/>
</dbReference>
<evidence type="ECO:0000313" key="4">
    <source>
        <dbReference type="Proteomes" id="UP000019116"/>
    </source>
</evidence>
<keyword evidence="2" id="KW-0472">Membrane</keyword>
<reference evidence="3" key="1">
    <citation type="submission" date="2018-08" db="EMBL/GenBank/DDBJ databases">
        <authorList>
            <person name="Rossello M."/>
        </authorList>
    </citation>
    <scope>NUCLEOTIDE SEQUENCE [LARGE SCALE GENOMIC DNA]</scope>
    <source>
        <strain evidence="3">cv. Chinese Spring</strain>
    </source>
</reference>
<keyword evidence="4" id="KW-1185">Reference proteome</keyword>
<dbReference type="Gramene" id="TraesWEE_scaffold_015625_01G000100.1">
    <property type="protein sequence ID" value="TraesWEE_scaffold_015625_01G000100.1"/>
    <property type="gene ID" value="TraesWEE_scaffold_015625_01G000100"/>
</dbReference>
<dbReference type="Gramene" id="TraesCS4B03G0688000.1">
    <property type="protein sequence ID" value="TraesCS4B03G0688000.1.CDS"/>
    <property type="gene ID" value="TraesCS4B03G0688000"/>
</dbReference>
<keyword evidence="2" id="KW-1133">Transmembrane helix</keyword>
<feature type="transmembrane region" description="Helical" evidence="2">
    <location>
        <begin position="200"/>
        <end position="223"/>
    </location>
</feature>